<dbReference type="Pfam" id="PF03259">
    <property type="entry name" value="Robl_LC7"/>
    <property type="match status" value="1"/>
</dbReference>
<evidence type="ECO:0000259" key="1">
    <source>
        <dbReference type="SMART" id="SM00960"/>
    </source>
</evidence>
<dbReference type="InterPro" id="IPR004942">
    <property type="entry name" value="Roadblock/LAMTOR2_dom"/>
</dbReference>
<proteinExistence type="predicted"/>
<name>A0A2W4ZJ11_9CYAN</name>
<sequence length="123" mass="12902">MAIDTAALSQKISAFVTSPGHVQGAALVTPEGLPIAATLPIGLEETRAAAMAAAVMTIGSSIGTELQRGPMQHILLEGTEGYSILTLCGPEALLLILASREVKQGILMLEIRRLVTEITQIIR</sequence>
<gene>
    <name evidence="2" type="ORF">DCF15_11290</name>
</gene>
<protein>
    <submittedName>
        <fullName evidence="2">Diacylglyceryl transferase</fullName>
    </submittedName>
</protein>
<dbReference type="AlphaFoldDB" id="A0A2W4ZJ11"/>
<keyword evidence="2" id="KW-0808">Transferase</keyword>
<dbReference type="Gene3D" id="3.30.450.30">
    <property type="entry name" value="Dynein light chain 2a, cytoplasmic"/>
    <property type="match status" value="1"/>
</dbReference>
<dbReference type="SMART" id="SM00960">
    <property type="entry name" value="Robl_LC7"/>
    <property type="match status" value="1"/>
</dbReference>
<accession>A0A2W4ZJ11</accession>
<dbReference type="Proteomes" id="UP000249794">
    <property type="component" value="Unassembled WGS sequence"/>
</dbReference>
<reference evidence="2 3" key="2">
    <citation type="submission" date="2018-06" db="EMBL/GenBank/DDBJ databases">
        <title>Metagenomic assembly of (sub)arctic Cyanobacteria and their associated microbiome from non-axenic cultures.</title>
        <authorList>
            <person name="Baurain D."/>
        </authorList>
    </citation>
    <scope>NUCLEOTIDE SEQUENCE [LARGE SCALE GENOMIC DNA]</scope>
    <source>
        <strain evidence="2">ULC027bin1</strain>
    </source>
</reference>
<reference evidence="3" key="1">
    <citation type="submission" date="2018-04" db="EMBL/GenBank/DDBJ databases">
        <authorList>
            <person name="Cornet L."/>
        </authorList>
    </citation>
    <scope>NUCLEOTIDE SEQUENCE [LARGE SCALE GENOMIC DNA]</scope>
</reference>
<evidence type="ECO:0000313" key="3">
    <source>
        <dbReference type="Proteomes" id="UP000249794"/>
    </source>
</evidence>
<feature type="domain" description="Roadblock/LAMTOR2" evidence="1">
    <location>
        <begin position="9"/>
        <end position="98"/>
    </location>
</feature>
<evidence type="ECO:0000313" key="2">
    <source>
        <dbReference type="EMBL" id="PZO54848.1"/>
    </source>
</evidence>
<dbReference type="SUPFAM" id="SSF103196">
    <property type="entry name" value="Roadblock/LC7 domain"/>
    <property type="match status" value="1"/>
</dbReference>
<dbReference type="GO" id="GO:0016740">
    <property type="term" value="F:transferase activity"/>
    <property type="evidence" value="ECO:0007669"/>
    <property type="project" value="UniProtKB-KW"/>
</dbReference>
<comment type="caution">
    <text evidence="2">The sequence shown here is derived from an EMBL/GenBank/DDBJ whole genome shotgun (WGS) entry which is preliminary data.</text>
</comment>
<dbReference type="EMBL" id="QBMP01000107">
    <property type="protein sequence ID" value="PZO54848.1"/>
    <property type="molecule type" value="Genomic_DNA"/>
</dbReference>
<organism evidence="2 3">
    <name type="scientific">Phormidesmis priestleyi</name>
    <dbReference type="NCBI Taxonomy" id="268141"/>
    <lineage>
        <taxon>Bacteria</taxon>
        <taxon>Bacillati</taxon>
        <taxon>Cyanobacteriota</taxon>
        <taxon>Cyanophyceae</taxon>
        <taxon>Leptolyngbyales</taxon>
        <taxon>Leptolyngbyaceae</taxon>
        <taxon>Phormidesmis</taxon>
    </lineage>
</organism>